<evidence type="ECO:0000313" key="3">
    <source>
        <dbReference type="EMBL" id="CAE0191310.1"/>
    </source>
</evidence>
<dbReference type="GO" id="GO:0000470">
    <property type="term" value="P:maturation of LSU-rRNA"/>
    <property type="evidence" value="ECO:0007669"/>
    <property type="project" value="TreeGrafter"/>
</dbReference>
<dbReference type="GO" id="GO:0030687">
    <property type="term" value="C:preribosome, large subunit precursor"/>
    <property type="evidence" value="ECO:0007669"/>
    <property type="project" value="TreeGrafter"/>
</dbReference>
<dbReference type="PANTHER" id="PTHR22734">
    <property type="entry name" value="U3 SMALL NUCLEOLAR RIBONUCLEOPROTEIN PROTEIN IMP4"/>
    <property type="match status" value="1"/>
</dbReference>
<sequence length="329" mass="38442">MALVENEDALHDVNVVKNKQKRNEIVRKIKKRRKAAKKADKEKRQKFLKEQGLPLPKPQTIESKRTHDETFVAKDDPEILEEESTDEFADLLSGTEPPSLLITTCPKPSKATHTFVKELECVFPFSTYKKRKETTLVSQVVEYAIDQGHTSVMIINEDVKQVDAMTLIHLPHGPTLSFKLSSLRLSHSIFGHGKALRDNFPELVMNNFRTRLGRRIGRSLRSLFHTKPMCHNRQVATFHNQRDYLFFRHHRYVFEKRKEKVKASESETGEPKTQTKIQTRLQELGPRFTLKLLHIQKGILNWRHGEFEWCNTQDNKDSEKGYNRRTYVL</sequence>
<dbReference type="SMART" id="SM00879">
    <property type="entry name" value="Brix"/>
    <property type="match status" value="1"/>
</dbReference>
<dbReference type="EMBL" id="HBHZ01005707">
    <property type="protein sequence ID" value="CAE0191310.1"/>
    <property type="molecule type" value="Transcribed_RNA"/>
</dbReference>
<feature type="compositionally biased region" description="Basic and acidic residues" evidence="1">
    <location>
        <begin position="37"/>
        <end position="49"/>
    </location>
</feature>
<dbReference type="GO" id="GO:0000460">
    <property type="term" value="P:maturation of 5.8S rRNA"/>
    <property type="evidence" value="ECO:0007669"/>
    <property type="project" value="TreeGrafter"/>
</dbReference>
<dbReference type="Pfam" id="PF04427">
    <property type="entry name" value="Brix"/>
    <property type="match status" value="1"/>
</dbReference>
<dbReference type="Proteomes" id="UP001472866">
    <property type="component" value="Chromosome 16"/>
</dbReference>
<dbReference type="AlphaFoldDB" id="A0A7S3FRV1"/>
<accession>A0A7S3FRV1</accession>
<proteinExistence type="predicted"/>
<evidence type="ECO:0000313" key="4">
    <source>
        <dbReference type="EMBL" id="WZN66703.1"/>
    </source>
</evidence>
<feature type="domain" description="Brix" evidence="2">
    <location>
        <begin position="98"/>
        <end position="301"/>
    </location>
</feature>
<evidence type="ECO:0000313" key="5">
    <source>
        <dbReference type="Proteomes" id="UP001472866"/>
    </source>
</evidence>
<dbReference type="InterPro" id="IPR044281">
    <property type="entry name" value="IMP4/RPF1"/>
</dbReference>
<keyword evidence="5" id="KW-1185">Reference proteome</keyword>
<dbReference type="EMBL" id="CP151516">
    <property type="protein sequence ID" value="WZN66703.1"/>
    <property type="molecule type" value="Genomic_DNA"/>
</dbReference>
<feature type="region of interest" description="Disordered" evidence="1">
    <location>
        <begin position="30"/>
        <end position="63"/>
    </location>
</feature>
<evidence type="ECO:0000256" key="1">
    <source>
        <dbReference type="SAM" id="MobiDB-lite"/>
    </source>
</evidence>
<dbReference type="PANTHER" id="PTHR22734:SF3">
    <property type="entry name" value="RIBOSOME PRODUCTION FACTOR 1"/>
    <property type="match status" value="1"/>
</dbReference>
<evidence type="ECO:0000259" key="2">
    <source>
        <dbReference type="PROSITE" id="PS50833"/>
    </source>
</evidence>
<protein>
    <submittedName>
        <fullName evidence="4">Ribosome production factor</fullName>
    </submittedName>
</protein>
<dbReference type="InterPro" id="IPR007109">
    <property type="entry name" value="Brix"/>
</dbReference>
<dbReference type="GO" id="GO:0005730">
    <property type="term" value="C:nucleolus"/>
    <property type="evidence" value="ECO:0007669"/>
    <property type="project" value="TreeGrafter"/>
</dbReference>
<dbReference type="Gene3D" id="3.40.50.10480">
    <property type="entry name" value="Probable brix-domain ribosomal biogenesis protein"/>
    <property type="match status" value="1"/>
</dbReference>
<reference evidence="3" key="1">
    <citation type="submission" date="2021-01" db="EMBL/GenBank/DDBJ databases">
        <authorList>
            <person name="Corre E."/>
            <person name="Pelletier E."/>
            <person name="Niang G."/>
            <person name="Scheremetjew M."/>
            <person name="Finn R."/>
            <person name="Kale V."/>
            <person name="Holt S."/>
            <person name="Cochrane G."/>
            <person name="Meng A."/>
            <person name="Brown T."/>
            <person name="Cohen L."/>
        </authorList>
    </citation>
    <scope>NUCLEOTIDE SEQUENCE</scope>
    <source>
        <strain evidence="3">RCC1871</strain>
    </source>
</reference>
<name>A0A7S3FRV1_9CHLO</name>
<gene>
    <name evidence="3" type="ORF">CROS1456_LOCUS4400</name>
    <name evidence="4" type="ORF">HKI87_16g82730</name>
</gene>
<dbReference type="GO" id="GO:0042134">
    <property type="term" value="F:rRNA primary transcript binding"/>
    <property type="evidence" value="ECO:0007669"/>
    <property type="project" value="InterPro"/>
</dbReference>
<dbReference type="PROSITE" id="PS50833">
    <property type="entry name" value="BRIX"/>
    <property type="match status" value="1"/>
</dbReference>
<organism evidence="3">
    <name type="scientific">Chloropicon roscoffensis</name>
    <dbReference type="NCBI Taxonomy" id="1461544"/>
    <lineage>
        <taxon>Eukaryota</taxon>
        <taxon>Viridiplantae</taxon>
        <taxon>Chlorophyta</taxon>
        <taxon>Chloropicophyceae</taxon>
        <taxon>Chloropicales</taxon>
        <taxon>Chloropicaceae</taxon>
        <taxon>Chloropicon</taxon>
    </lineage>
</organism>
<reference evidence="4 5" key="2">
    <citation type="submission" date="2024-03" db="EMBL/GenBank/DDBJ databases">
        <title>Complete genome sequence of the green alga Chloropicon roscoffensis RCC1871.</title>
        <authorList>
            <person name="Lemieux C."/>
            <person name="Pombert J.-F."/>
            <person name="Otis C."/>
            <person name="Turmel M."/>
        </authorList>
    </citation>
    <scope>NUCLEOTIDE SEQUENCE [LARGE SCALE GENOMIC DNA]</scope>
    <source>
        <strain evidence="4 5">RCC1871</strain>
    </source>
</reference>
<dbReference type="SUPFAM" id="SSF52954">
    <property type="entry name" value="Class II aaRS ABD-related"/>
    <property type="match status" value="1"/>
</dbReference>